<name>A0AAN7LNK0_TRANT</name>
<evidence type="ECO:0000256" key="4">
    <source>
        <dbReference type="ARBA" id="ARBA00022729"/>
    </source>
</evidence>
<dbReference type="Proteomes" id="UP001346149">
    <property type="component" value="Unassembled WGS sequence"/>
</dbReference>
<dbReference type="PANTHER" id="PTHR34450">
    <property type="entry name" value="DEFENSIN-LIKE PROTEIN 245-RELATED"/>
    <property type="match status" value="1"/>
</dbReference>
<sequence>MKSSTFFLVIIASMLFLSSVQLSVSQPLKYCPKKMTFAHPCQATQSNLQCVLDALGTLGAASMPKNCICTTLGPNQHSWACMVVCFMICALKIKLVRGVMKI</sequence>
<evidence type="ECO:0000256" key="5">
    <source>
        <dbReference type="SAM" id="SignalP"/>
    </source>
</evidence>
<evidence type="ECO:0000256" key="3">
    <source>
        <dbReference type="ARBA" id="ARBA00022525"/>
    </source>
</evidence>
<keyword evidence="7" id="KW-1185">Reference proteome</keyword>
<keyword evidence="4 5" id="KW-0732">Signal</keyword>
<comment type="caution">
    <text evidence="6">The sequence shown here is derived from an EMBL/GenBank/DDBJ whole genome shotgun (WGS) entry which is preliminary data.</text>
</comment>
<reference evidence="6 7" key="1">
    <citation type="journal article" date="2023" name="Hortic Res">
        <title>Pangenome of water caltrop reveals structural variations and asymmetric subgenome divergence after allopolyploidization.</title>
        <authorList>
            <person name="Zhang X."/>
            <person name="Chen Y."/>
            <person name="Wang L."/>
            <person name="Yuan Y."/>
            <person name="Fang M."/>
            <person name="Shi L."/>
            <person name="Lu R."/>
            <person name="Comes H.P."/>
            <person name="Ma Y."/>
            <person name="Chen Y."/>
            <person name="Huang G."/>
            <person name="Zhou Y."/>
            <person name="Zheng Z."/>
            <person name="Qiu Y."/>
        </authorList>
    </citation>
    <scope>NUCLEOTIDE SEQUENCE [LARGE SCALE GENOMIC DNA]</scope>
    <source>
        <strain evidence="6">F231</strain>
    </source>
</reference>
<dbReference type="InterPro" id="IPR010682">
    <property type="entry name" value="SCRL"/>
</dbReference>
<evidence type="ECO:0000256" key="1">
    <source>
        <dbReference type="ARBA" id="ARBA00004613"/>
    </source>
</evidence>
<dbReference type="AlphaFoldDB" id="A0AAN7LNK0"/>
<keyword evidence="3" id="KW-0964">Secreted</keyword>
<evidence type="ECO:0000256" key="2">
    <source>
        <dbReference type="ARBA" id="ARBA00006722"/>
    </source>
</evidence>
<dbReference type="GO" id="GO:0005576">
    <property type="term" value="C:extracellular region"/>
    <property type="evidence" value="ECO:0007669"/>
    <property type="project" value="UniProtKB-SubCell"/>
</dbReference>
<comment type="subcellular location">
    <subcellularLocation>
        <location evidence="1">Secreted</location>
    </subcellularLocation>
</comment>
<gene>
    <name evidence="6" type="ORF">SAY86_018818</name>
</gene>
<dbReference type="EMBL" id="JAXQNO010000014">
    <property type="protein sequence ID" value="KAK4784450.1"/>
    <property type="molecule type" value="Genomic_DNA"/>
</dbReference>
<evidence type="ECO:0000313" key="7">
    <source>
        <dbReference type="Proteomes" id="UP001346149"/>
    </source>
</evidence>
<organism evidence="6 7">
    <name type="scientific">Trapa natans</name>
    <name type="common">Water chestnut</name>
    <dbReference type="NCBI Taxonomy" id="22666"/>
    <lineage>
        <taxon>Eukaryota</taxon>
        <taxon>Viridiplantae</taxon>
        <taxon>Streptophyta</taxon>
        <taxon>Embryophyta</taxon>
        <taxon>Tracheophyta</taxon>
        <taxon>Spermatophyta</taxon>
        <taxon>Magnoliopsida</taxon>
        <taxon>eudicotyledons</taxon>
        <taxon>Gunneridae</taxon>
        <taxon>Pentapetalae</taxon>
        <taxon>rosids</taxon>
        <taxon>malvids</taxon>
        <taxon>Myrtales</taxon>
        <taxon>Lythraceae</taxon>
        <taxon>Trapa</taxon>
    </lineage>
</organism>
<proteinExistence type="inferred from homology"/>
<evidence type="ECO:0000313" key="6">
    <source>
        <dbReference type="EMBL" id="KAK4784450.1"/>
    </source>
</evidence>
<accession>A0AAN7LNK0</accession>
<protein>
    <submittedName>
        <fullName evidence="6">Uncharacterized protein</fullName>
    </submittedName>
</protein>
<dbReference type="PANTHER" id="PTHR34450:SF9">
    <property type="entry name" value="DEFENSIN-LIKE PROTEIN 242-RELATED"/>
    <property type="match status" value="1"/>
</dbReference>
<feature type="chain" id="PRO_5042917741" evidence="5">
    <location>
        <begin position="26"/>
        <end position="102"/>
    </location>
</feature>
<feature type="signal peptide" evidence="5">
    <location>
        <begin position="1"/>
        <end position="25"/>
    </location>
</feature>
<comment type="similarity">
    <text evidence="2">Belongs to the DEFL family.</text>
</comment>
<dbReference type="GO" id="GO:0007165">
    <property type="term" value="P:signal transduction"/>
    <property type="evidence" value="ECO:0007669"/>
    <property type="project" value="InterPro"/>
</dbReference>